<comment type="caution">
    <text evidence="3">The sequence shown here is derived from an EMBL/GenBank/DDBJ whole genome shotgun (WGS) entry which is preliminary data.</text>
</comment>
<feature type="region of interest" description="Disordered" evidence="2">
    <location>
        <begin position="254"/>
        <end position="280"/>
    </location>
</feature>
<evidence type="ECO:0000313" key="4">
    <source>
        <dbReference type="Proteomes" id="UP000821853"/>
    </source>
</evidence>
<keyword evidence="4" id="KW-1185">Reference proteome</keyword>
<feature type="compositionally biased region" description="Basic and acidic residues" evidence="2">
    <location>
        <begin position="146"/>
        <end position="171"/>
    </location>
</feature>
<feature type="region of interest" description="Disordered" evidence="2">
    <location>
        <begin position="29"/>
        <end position="50"/>
    </location>
</feature>
<proteinExistence type="predicted"/>
<sequence>MAVDCRGFKQKRIDFQALLESLTSPPSLISVQEAPTTQQRQDTPRSSLEVNQLRSENVQLKRRIEEQDAKIAALAATIDAINAKLAELLSLQQRPPTSHHEPGNTARTDAVIAEADNALEPISEDNDVDRPQPDRNPTANRTAEPFPKRRALENTKDRRIQARLDHQQDRQDRLEAAMKSNTDRLTTLESMCQQMMHTMQSIQAMMLQIRAQLQPDTIMDSSPGSQQTAIRASKAHAGFYLLNDPTAYTRIGTSAQRDTNPDLTFHKPTPNLPTRTMAQH</sequence>
<reference evidence="3 4" key="1">
    <citation type="journal article" date="2020" name="Cell">
        <title>Large-Scale Comparative Analyses of Tick Genomes Elucidate Their Genetic Diversity and Vector Capacities.</title>
        <authorList>
            <consortium name="Tick Genome and Microbiome Consortium (TIGMIC)"/>
            <person name="Jia N."/>
            <person name="Wang J."/>
            <person name="Shi W."/>
            <person name="Du L."/>
            <person name="Sun Y."/>
            <person name="Zhan W."/>
            <person name="Jiang J.F."/>
            <person name="Wang Q."/>
            <person name="Zhang B."/>
            <person name="Ji P."/>
            <person name="Bell-Sakyi L."/>
            <person name="Cui X.M."/>
            <person name="Yuan T.T."/>
            <person name="Jiang B.G."/>
            <person name="Yang W.F."/>
            <person name="Lam T.T."/>
            <person name="Chang Q.C."/>
            <person name="Ding S.J."/>
            <person name="Wang X.J."/>
            <person name="Zhu J.G."/>
            <person name="Ruan X.D."/>
            <person name="Zhao L."/>
            <person name="Wei J.T."/>
            <person name="Ye R.Z."/>
            <person name="Que T.C."/>
            <person name="Du C.H."/>
            <person name="Zhou Y.H."/>
            <person name="Cheng J.X."/>
            <person name="Dai P.F."/>
            <person name="Guo W.B."/>
            <person name="Han X.H."/>
            <person name="Huang E.J."/>
            <person name="Li L.F."/>
            <person name="Wei W."/>
            <person name="Gao Y.C."/>
            <person name="Liu J.Z."/>
            <person name="Shao H.Z."/>
            <person name="Wang X."/>
            <person name="Wang C.C."/>
            <person name="Yang T.C."/>
            <person name="Huo Q.B."/>
            <person name="Li W."/>
            <person name="Chen H.Y."/>
            <person name="Chen S.E."/>
            <person name="Zhou L.G."/>
            <person name="Ni X.B."/>
            <person name="Tian J.H."/>
            <person name="Sheng Y."/>
            <person name="Liu T."/>
            <person name="Pan Y.S."/>
            <person name="Xia L.Y."/>
            <person name="Li J."/>
            <person name="Zhao F."/>
            <person name="Cao W.C."/>
        </authorList>
    </citation>
    <scope>NUCLEOTIDE SEQUENCE [LARGE SCALE GENOMIC DNA]</scope>
    <source>
        <strain evidence="3">HaeL-2018</strain>
    </source>
</reference>
<dbReference type="VEuPathDB" id="VectorBase:HLOH_060783"/>
<organism evidence="3 4">
    <name type="scientific">Haemaphysalis longicornis</name>
    <name type="common">Bush tick</name>
    <dbReference type="NCBI Taxonomy" id="44386"/>
    <lineage>
        <taxon>Eukaryota</taxon>
        <taxon>Metazoa</taxon>
        <taxon>Ecdysozoa</taxon>
        <taxon>Arthropoda</taxon>
        <taxon>Chelicerata</taxon>
        <taxon>Arachnida</taxon>
        <taxon>Acari</taxon>
        <taxon>Parasitiformes</taxon>
        <taxon>Ixodida</taxon>
        <taxon>Ixodoidea</taxon>
        <taxon>Ixodidae</taxon>
        <taxon>Haemaphysalinae</taxon>
        <taxon>Haemaphysalis</taxon>
    </lineage>
</organism>
<feature type="region of interest" description="Disordered" evidence="2">
    <location>
        <begin position="120"/>
        <end position="171"/>
    </location>
</feature>
<evidence type="ECO:0000256" key="2">
    <source>
        <dbReference type="SAM" id="MobiDB-lite"/>
    </source>
</evidence>
<accession>A0A9J6FML5</accession>
<keyword evidence="1" id="KW-0175">Coiled coil</keyword>
<evidence type="ECO:0000313" key="3">
    <source>
        <dbReference type="EMBL" id="KAH9364402.1"/>
    </source>
</evidence>
<name>A0A9J6FML5_HAELO</name>
<dbReference type="Proteomes" id="UP000821853">
    <property type="component" value="Chromosome 10"/>
</dbReference>
<feature type="coiled-coil region" evidence="1">
    <location>
        <begin position="50"/>
        <end position="84"/>
    </location>
</feature>
<gene>
    <name evidence="3" type="ORF">HPB48_012139</name>
</gene>
<dbReference type="EMBL" id="JABSTR010000002">
    <property type="protein sequence ID" value="KAH9364402.1"/>
    <property type="molecule type" value="Genomic_DNA"/>
</dbReference>
<evidence type="ECO:0000256" key="1">
    <source>
        <dbReference type="SAM" id="Coils"/>
    </source>
</evidence>
<protein>
    <submittedName>
        <fullName evidence="3">Uncharacterized protein</fullName>
    </submittedName>
</protein>
<dbReference type="AlphaFoldDB" id="A0A9J6FML5"/>